<evidence type="ECO:0000313" key="3">
    <source>
        <dbReference type="Proteomes" id="UP000053326"/>
    </source>
</evidence>
<dbReference type="AlphaFoldDB" id="A0A101FGZ7"/>
<accession>A0A101FGZ7</accession>
<dbReference type="PANTHER" id="PTHR30337">
    <property type="entry name" value="COMPONENT OF ATP-DEPENDENT DSDNA EXONUCLEASE"/>
    <property type="match status" value="1"/>
</dbReference>
<dbReference type="Proteomes" id="UP000053326">
    <property type="component" value="Unassembled WGS sequence"/>
</dbReference>
<dbReference type="GO" id="GO:0016787">
    <property type="term" value="F:hydrolase activity"/>
    <property type="evidence" value="ECO:0007669"/>
    <property type="project" value="InterPro"/>
</dbReference>
<protein>
    <submittedName>
        <fullName evidence="2">Putative metallo-dependent phosphatase</fullName>
    </submittedName>
</protein>
<gene>
    <name evidence="2" type="ORF">XD66_0508</name>
</gene>
<dbReference type="Pfam" id="PF00149">
    <property type="entry name" value="Metallophos"/>
    <property type="match status" value="1"/>
</dbReference>
<dbReference type="InterPro" id="IPR029052">
    <property type="entry name" value="Metallo-depent_PP-like"/>
</dbReference>
<comment type="caution">
    <text evidence="2">The sequence shown here is derived from an EMBL/GenBank/DDBJ whole genome shotgun (WGS) entry which is preliminary data.</text>
</comment>
<organism evidence="2 3">
    <name type="scientific">Thermacetogenium phaeum</name>
    <dbReference type="NCBI Taxonomy" id="85874"/>
    <lineage>
        <taxon>Bacteria</taxon>
        <taxon>Bacillati</taxon>
        <taxon>Bacillota</taxon>
        <taxon>Clostridia</taxon>
        <taxon>Thermoanaerobacterales</taxon>
        <taxon>Thermoanaerobacteraceae</taxon>
        <taxon>Thermacetogenium</taxon>
    </lineage>
</organism>
<dbReference type="SUPFAM" id="SSF56300">
    <property type="entry name" value="Metallo-dependent phosphatases"/>
    <property type="match status" value="1"/>
</dbReference>
<dbReference type="InterPro" id="IPR050535">
    <property type="entry name" value="DNA_Repair-Maintenance_Comp"/>
</dbReference>
<dbReference type="InterPro" id="IPR004843">
    <property type="entry name" value="Calcineurin-like_PHP"/>
</dbReference>
<reference evidence="3" key="1">
    <citation type="journal article" date="2015" name="MBio">
        <title>Genome-Resolved Metagenomic Analysis Reveals Roles for Candidate Phyla and Other Microbial Community Members in Biogeochemical Transformations in Oil Reservoirs.</title>
        <authorList>
            <person name="Hu P."/>
            <person name="Tom L."/>
            <person name="Singh A."/>
            <person name="Thomas B.C."/>
            <person name="Baker B.J."/>
            <person name="Piceno Y.M."/>
            <person name="Andersen G.L."/>
            <person name="Banfield J.F."/>
        </authorList>
    </citation>
    <scope>NUCLEOTIDE SEQUENCE [LARGE SCALE GENOMIC DNA]</scope>
</reference>
<evidence type="ECO:0000313" key="2">
    <source>
        <dbReference type="EMBL" id="KUK36782.1"/>
    </source>
</evidence>
<feature type="domain" description="Calcineurin-like phosphoesterase" evidence="1">
    <location>
        <begin position="1"/>
        <end position="186"/>
    </location>
</feature>
<dbReference type="Gene3D" id="3.60.21.10">
    <property type="match status" value="1"/>
</dbReference>
<evidence type="ECO:0000259" key="1">
    <source>
        <dbReference type="Pfam" id="PF00149"/>
    </source>
</evidence>
<sequence>MKLLHTADVHLTPGAPERMDALRTVCRMVQELACSALVVAGDLFDSPEAALDLRAEVRELLESVEGEVFIIPGNHDVEAFRSGEYYGRNVHVCSGPEAFRWEVDGVPVIGVPYLPGREGWEALRRLALRQESSPLVALVHANFYSSSLSACYFLKEDGHSGAACLWDRDFEDFPPSYIALGHWHNPTLPAFAVNDVRAAYSGTPYPLARGETGERRVFLVEVSPEGVFPQGVKIPGVPRRERVPFFFVPGEEEKTLEEMRLFLERGSSDQVILDLEVEGWVANVSEEACAGEVLSLVDRYRDRWRDVNTGTLRITGVSALPGIARRCLQFLRESEPPAVDALEDCSEPCLRELAREVREDREGIYRQALSFIMRYLGAVK</sequence>
<proteinExistence type="predicted"/>
<name>A0A101FGZ7_9THEO</name>
<dbReference type="EMBL" id="LGFO01000042">
    <property type="protein sequence ID" value="KUK36782.1"/>
    <property type="molecule type" value="Genomic_DNA"/>
</dbReference>